<evidence type="ECO:0000313" key="2">
    <source>
        <dbReference type="EMBL" id="KIO24626.1"/>
    </source>
</evidence>
<reference evidence="3" key="2">
    <citation type="submission" date="2015-01" db="EMBL/GenBank/DDBJ databases">
        <title>Evolutionary Origins and Diversification of the Mycorrhizal Mutualists.</title>
        <authorList>
            <consortium name="DOE Joint Genome Institute"/>
            <consortium name="Mycorrhizal Genomics Consortium"/>
            <person name="Kohler A."/>
            <person name="Kuo A."/>
            <person name="Nagy L.G."/>
            <person name="Floudas D."/>
            <person name="Copeland A."/>
            <person name="Barry K.W."/>
            <person name="Cichocki N."/>
            <person name="Veneault-Fourrey C."/>
            <person name="LaButti K."/>
            <person name="Lindquist E.A."/>
            <person name="Lipzen A."/>
            <person name="Lundell T."/>
            <person name="Morin E."/>
            <person name="Murat C."/>
            <person name="Riley R."/>
            <person name="Ohm R."/>
            <person name="Sun H."/>
            <person name="Tunlid A."/>
            <person name="Henrissat B."/>
            <person name="Grigoriev I.V."/>
            <person name="Hibbett D.S."/>
            <person name="Martin F."/>
        </authorList>
    </citation>
    <scope>NUCLEOTIDE SEQUENCE [LARGE SCALE GENOMIC DNA]</scope>
    <source>
        <strain evidence="3">MUT 4182</strain>
    </source>
</reference>
<dbReference type="Proteomes" id="UP000054248">
    <property type="component" value="Unassembled WGS sequence"/>
</dbReference>
<dbReference type="STRING" id="1051891.A0A0C3QF23"/>
<keyword evidence="1" id="KW-0472">Membrane</keyword>
<keyword evidence="3" id="KW-1185">Reference proteome</keyword>
<evidence type="ECO:0008006" key="4">
    <source>
        <dbReference type="Google" id="ProtNLM"/>
    </source>
</evidence>
<reference evidence="2 3" key="1">
    <citation type="submission" date="2014-04" db="EMBL/GenBank/DDBJ databases">
        <authorList>
            <consortium name="DOE Joint Genome Institute"/>
            <person name="Kuo A."/>
            <person name="Girlanda M."/>
            <person name="Perotto S."/>
            <person name="Kohler A."/>
            <person name="Nagy L.G."/>
            <person name="Floudas D."/>
            <person name="Copeland A."/>
            <person name="Barry K.W."/>
            <person name="Cichocki N."/>
            <person name="Veneault-Fourrey C."/>
            <person name="LaButti K."/>
            <person name="Lindquist E.A."/>
            <person name="Lipzen A."/>
            <person name="Lundell T."/>
            <person name="Morin E."/>
            <person name="Murat C."/>
            <person name="Sun H."/>
            <person name="Tunlid A."/>
            <person name="Henrissat B."/>
            <person name="Grigoriev I.V."/>
            <person name="Hibbett D.S."/>
            <person name="Martin F."/>
            <person name="Nordberg H.P."/>
            <person name="Cantor M.N."/>
            <person name="Hua S.X."/>
        </authorList>
    </citation>
    <scope>NUCLEOTIDE SEQUENCE [LARGE SCALE GENOMIC DNA]</scope>
    <source>
        <strain evidence="2 3">MUT 4182</strain>
    </source>
</reference>
<protein>
    <recommendedName>
        <fullName evidence="4">WW domain-containing protein</fullName>
    </recommendedName>
</protein>
<gene>
    <name evidence="2" type="ORF">M407DRAFT_8832</name>
</gene>
<evidence type="ECO:0000256" key="1">
    <source>
        <dbReference type="SAM" id="Phobius"/>
    </source>
</evidence>
<keyword evidence="1" id="KW-0812">Transmembrane</keyword>
<feature type="transmembrane region" description="Helical" evidence="1">
    <location>
        <begin position="254"/>
        <end position="275"/>
    </location>
</feature>
<keyword evidence="1" id="KW-1133">Transmembrane helix</keyword>
<proteinExistence type="predicted"/>
<sequence>MSYLLTAPPTYCALAFSYKPILPSSNRRYNRERTIDHPAGPLREGWDECVHPEGDTYWYQTERGLLTCLDPRDARINDCLTKASEDILGLHSDRSNMEIFIDLDFSDLPQSSSVTVLYYMIDHRSRQIFWNSDVNFIDIGITPCLSRGHLKSFLTPEYWLHVDYFPTHMSFDKNLSDGEEELMAILGHGAVDDKTAPGSTCLWGASECIQYLTVLRDFRSRARHANSYGLPNARLDRLQGLVDYTTSQCGFKTALCSLAILWISIIILQDIPVFLDRHVVYDQRWDIFSQDLPSAWLKTFSPFTAVVLCLIVTFFAFR</sequence>
<dbReference type="AlphaFoldDB" id="A0A0C3QF23"/>
<accession>A0A0C3QF23</accession>
<name>A0A0C3QF23_9AGAM</name>
<dbReference type="HOGENOM" id="CLU_015091_3_3_1"/>
<feature type="transmembrane region" description="Helical" evidence="1">
    <location>
        <begin position="295"/>
        <end position="317"/>
    </location>
</feature>
<evidence type="ECO:0000313" key="3">
    <source>
        <dbReference type="Proteomes" id="UP000054248"/>
    </source>
</evidence>
<dbReference type="OrthoDB" id="2674421at2759"/>
<dbReference type="EMBL" id="KN823057">
    <property type="protein sequence ID" value="KIO24626.1"/>
    <property type="molecule type" value="Genomic_DNA"/>
</dbReference>
<organism evidence="2 3">
    <name type="scientific">Tulasnella calospora MUT 4182</name>
    <dbReference type="NCBI Taxonomy" id="1051891"/>
    <lineage>
        <taxon>Eukaryota</taxon>
        <taxon>Fungi</taxon>
        <taxon>Dikarya</taxon>
        <taxon>Basidiomycota</taxon>
        <taxon>Agaricomycotina</taxon>
        <taxon>Agaricomycetes</taxon>
        <taxon>Cantharellales</taxon>
        <taxon>Tulasnellaceae</taxon>
        <taxon>Tulasnella</taxon>
    </lineage>
</organism>